<gene>
    <name evidence="1" type="ORF">DSO57_1002601</name>
</gene>
<reference evidence="1" key="1">
    <citation type="submission" date="2022-04" db="EMBL/GenBank/DDBJ databases">
        <title>Genome of the entomopathogenic fungus Entomophthora muscae.</title>
        <authorList>
            <person name="Elya C."/>
            <person name="Lovett B.R."/>
            <person name="Lee E."/>
            <person name="Macias A.M."/>
            <person name="Hajek A.E."/>
            <person name="De Bivort B.L."/>
            <person name="Kasson M.T."/>
            <person name="De Fine Licht H.H."/>
            <person name="Stajich J.E."/>
        </authorList>
    </citation>
    <scope>NUCLEOTIDE SEQUENCE</scope>
    <source>
        <strain evidence="1">Berkeley</strain>
    </source>
</reference>
<name>A0ACC2U751_9FUNG</name>
<evidence type="ECO:0000313" key="2">
    <source>
        <dbReference type="Proteomes" id="UP001165960"/>
    </source>
</evidence>
<comment type="caution">
    <text evidence="1">The sequence shown here is derived from an EMBL/GenBank/DDBJ whole genome shotgun (WGS) entry which is preliminary data.</text>
</comment>
<accession>A0ACC2U751</accession>
<evidence type="ECO:0000313" key="1">
    <source>
        <dbReference type="EMBL" id="KAJ9082655.1"/>
    </source>
</evidence>
<sequence>MPANFVAPPSIPEDENWVTSQCPEFYSEDALMLSQVIYLGLLWLGLIVLLNPGVTIGKFTKKYLKPRWWLIINSMWIWVVIPHHLETASYYPVISVTHTLSNLLENFGRAVSKLAVASATAIKKTKILLADFGLAWSANKTGVPAAMELMFAKTKHDKRLSAVYNKLCEFTEAFAGQRLHLVVYLEFLLFFRMGASVEDLDRVLLGINEAQLALDGKKVPPGYNSVDHVIQDALVLAGIYGFAASPEKLLLHSHLTLLPFTSRREYFNMGVSTVHGVAVEIVRHLQCGVGIYR</sequence>
<keyword evidence="2" id="KW-1185">Reference proteome</keyword>
<organism evidence="1 2">
    <name type="scientific">Entomophthora muscae</name>
    <dbReference type="NCBI Taxonomy" id="34485"/>
    <lineage>
        <taxon>Eukaryota</taxon>
        <taxon>Fungi</taxon>
        <taxon>Fungi incertae sedis</taxon>
        <taxon>Zoopagomycota</taxon>
        <taxon>Entomophthoromycotina</taxon>
        <taxon>Entomophthoromycetes</taxon>
        <taxon>Entomophthorales</taxon>
        <taxon>Entomophthoraceae</taxon>
        <taxon>Entomophthora</taxon>
    </lineage>
</organism>
<dbReference type="EMBL" id="QTSX02001426">
    <property type="protein sequence ID" value="KAJ9082655.1"/>
    <property type="molecule type" value="Genomic_DNA"/>
</dbReference>
<dbReference type="Proteomes" id="UP001165960">
    <property type="component" value="Unassembled WGS sequence"/>
</dbReference>
<proteinExistence type="predicted"/>
<protein>
    <submittedName>
        <fullName evidence="1">Uncharacterized protein</fullName>
    </submittedName>
</protein>